<dbReference type="Proteomes" id="UP000541444">
    <property type="component" value="Unassembled WGS sequence"/>
</dbReference>
<sequence>MDNLLCDELLQEIMQRLPSFASSNVSLVNKRWLHLHRSSKTSLSLKLNNNNNSYLLSLYPFISSLSIISETPCNTYSVSDDLLCSVLQNCSKNLRKLRFFAGPVSSSALFSLSVGLNNLTSLTITISSLGLNWIVSFPCLKDLCFTFSNLANQKGDDVSMGLVENSKSDDSSMMGRLGFNDDEMGLVENSLELPLESLSLSGIEAGNWGLGWLWRSCRNLRRLRLRSCEGTGDGISSSSFAKCLNQIEELELRTCRCIVDIVLLQLEENCDALRSLLLYDGGSRGGLHRFIIRSKDRLNLRSLDLRLPLDLDNNHLTAIGTSFRCLASLRLQSCCLVTGEGLNAIGLAMSDTLEELSLINCDVVEREPGLLTTLGQNLRGLKRLDLSYNEMLLDKEFVSMIVSCKNLVDIKLRGCRKLTRITMVTMLKSCKFLEDVDVRQCWGIEEEGVEVFVGSSLRLRRIEVDERKVSDATKAWASRRFIEVVYSV</sequence>
<dbReference type="GO" id="GO:0031146">
    <property type="term" value="P:SCF-dependent proteasomal ubiquitin-dependent protein catabolic process"/>
    <property type="evidence" value="ECO:0007669"/>
    <property type="project" value="TreeGrafter"/>
</dbReference>
<dbReference type="PANTHER" id="PTHR13318">
    <property type="entry name" value="PARTNER OF PAIRED, ISOFORM B-RELATED"/>
    <property type="match status" value="1"/>
</dbReference>
<dbReference type="OrthoDB" id="550575at2759"/>
<evidence type="ECO:0000313" key="1">
    <source>
        <dbReference type="EMBL" id="KAF6137052.1"/>
    </source>
</evidence>
<dbReference type="AlphaFoldDB" id="A0A7J7L399"/>
<dbReference type="InterPro" id="IPR032675">
    <property type="entry name" value="LRR_dom_sf"/>
</dbReference>
<evidence type="ECO:0000313" key="2">
    <source>
        <dbReference type="Proteomes" id="UP000541444"/>
    </source>
</evidence>
<keyword evidence="2" id="KW-1185">Reference proteome</keyword>
<dbReference type="GO" id="GO:0019005">
    <property type="term" value="C:SCF ubiquitin ligase complex"/>
    <property type="evidence" value="ECO:0007669"/>
    <property type="project" value="TreeGrafter"/>
</dbReference>
<organism evidence="1 2">
    <name type="scientific">Kingdonia uniflora</name>
    <dbReference type="NCBI Taxonomy" id="39325"/>
    <lineage>
        <taxon>Eukaryota</taxon>
        <taxon>Viridiplantae</taxon>
        <taxon>Streptophyta</taxon>
        <taxon>Embryophyta</taxon>
        <taxon>Tracheophyta</taxon>
        <taxon>Spermatophyta</taxon>
        <taxon>Magnoliopsida</taxon>
        <taxon>Ranunculales</taxon>
        <taxon>Circaeasteraceae</taxon>
        <taxon>Kingdonia</taxon>
    </lineage>
</organism>
<dbReference type="InterPro" id="IPR006553">
    <property type="entry name" value="Leu-rich_rpt_Cys-con_subtyp"/>
</dbReference>
<comment type="caution">
    <text evidence="1">The sequence shown here is derived from an EMBL/GenBank/DDBJ whole genome shotgun (WGS) entry which is preliminary data.</text>
</comment>
<protein>
    <submittedName>
        <fullName evidence="1">Uncharacterized protein</fullName>
    </submittedName>
</protein>
<accession>A0A7J7L399</accession>
<gene>
    <name evidence="1" type="ORF">GIB67_030816</name>
</gene>
<dbReference type="PANTHER" id="PTHR13318:SF77">
    <property type="entry name" value="F-BOX DOMAIN-CONTAINING PROTEIN"/>
    <property type="match status" value="1"/>
</dbReference>
<reference evidence="1 2" key="1">
    <citation type="journal article" date="2020" name="IScience">
        <title>Genome Sequencing of the Endangered Kingdonia uniflora (Circaeasteraceae, Ranunculales) Reveals Potential Mechanisms of Evolutionary Specialization.</title>
        <authorList>
            <person name="Sun Y."/>
            <person name="Deng T."/>
            <person name="Zhang A."/>
            <person name="Moore M.J."/>
            <person name="Landis J.B."/>
            <person name="Lin N."/>
            <person name="Zhang H."/>
            <person name="Zhang X."/>
            <person name="Huang J."/>
            <person name="Zhang X."/>
            <person name="Sun H."/>
            <person name="Wang H."/>
        </authorList>
    </citation>
    <scope>NUCLEOTIDE SEQUENCE [LARGE SCALE GENOMIC DNA]</scope>
    <source>
        <strain evidence="1">TB1705</strain>
        <tissue evidence="1">Leaf</tissue>
    </source>
</reference>
<name>A0A7J7L399_9MAGN</name>
<proteinExistence type="predicted"/>
<dbReference type="Gene3D" id="3.80.10.10">
    <property type="entry name" value="Ribonuclease Inhibitor"/>
    <property type="match status" value="2"/>
</dbReference>
<dbReference type="SMART" id="SM00367">
    <property type="entry name" value="LRR_CC"/>
    <property type="match status" value="3"/>
</dbReference>
<dbReference type="EMBL" id="JACGCM010002660">
    <property type="protein sequence ID" value="KAF6137052.1"/>
    <property type="molecule type" value="Genomic_DNA"/>
</dbReference>
<dbReference type="SUPFAM" id="SSF52047">
    <property type="entry name" value="RNI-like"/>
    <property type="match status" value="1"/>
</dbReference>